<dbReference type="EMBL" id="JACLIC010000046">
    <property type="protein sequence ID" value="MBY0206540.1"/>
    <property type="molecule type" value="Genomic_DNA"/>
</dbReference>
<accession>A0ABS7KQY1</accession>
<evidence type="ECO:0000313" key="2">
    <source>
        <dbReference type="Proteomes" id="UP000706031"/>
    </source>
</evidence>
<evidence type="ECO:0000313" key="1">
    <source>
        <dbReference type="EMBL" id="MBY0206540.1"/>
    </source>
</evidence>
<keyword evidence="2" id="KW-1185">Reference proteome</keyword>
<proteinExistence type="predicted"/>
<name>A0ABS7KQY1_9BACL</name>
<comment type="caution">
    <text evidence="1">The sequence shown here is derived from an EMBL/GenBank/DDBJ whole genome shotgun (WGS) entry which is preliminary data.</text>
</comment>
<sequence>MHLIDHIDWASLEPMKKEEVVGSWEDVNSSRISQRDIHIALNNLACILADIEQSEESAKLFRQLQDSGYVLNGYAFSKYIYSIWKSEGLGAVREVMVANKSFEFPELTKHSPTLVEIGDQI</sequence>
<gene>
    <name evidence="1" type="ORF">H7T88_25280</name>
</gene>
<organism evidence="1 2">
    <name type="scientific">Paenibacillus cucumis</name>
    <name type="common">ex Kampfer et al. 2016</name>
    <dbReference type="NCBI Taxonomy" id="1776858"/>
    <lineage>
        <taxon>Bacteria</taxon>
        <taxon>Bacillati</taxon>
        <taxon>Bacillota</taxon>
        <taxon>Bacilli</taxon>
        <taxon>Bacillales</taxon>
        <taxon>Paenibacillaceae</taxon>
        <taxon>Paenibacillus</taxon>
    </lineage>
</organism>
<dbReference type="RefSeq" id="WP_221791021.1">
    <property type="nucleotide sequence ID" value="NZ_JACLIC010000046.1"/>
</dbReference>
<reference evidence="1 2" key="1">
    <citation type="submission" date="2020-08" db="EMBL/GenBank/DDBJ databases">
        <title>Fungal Genomes of the International Space Station.</title>
        <authorList>
            <person name="Seuylemezian A."/>
            <person name="Singh N.K."/>
            <person name="Wood J."/>
            <person name="Venkateswaran K."/>
        </authorList>
    </citation>
    <scope>NUCLEOTIDE SEQUENCE [LARGE SCALE GENOMIC DNA]</scope>
    <source>
        <strain evidence="1 2">S/N-304-OC-R4</strain>
    </source>
</reference>
<protein>
    <submittedName>
        <fullName evidence="1">Uncharacterized protein</fullName>
    </submittedName>
</protein>
<dbReference type="Proteomes" id="UP000706031">
    <property type="component" value="Unassembled WGS sequence"/>
</dbReference>